<name>F7NDH1_9FIRM</name>
<dbReference type="STRING" id="1009370.ALO_00390"/>
<organism evidence="3 4">
    <name type="scientific">Acetonema longum DSM 6540</name>
    <dbReference type="NCBI Taxonomy" id="1009370"/>
    <lineage>
        <taxon>Bacteria</taxon>
        <taxon>Bacillati</taxon>
        <taxon>Bacillota</taxon>
        <taxon>Negativicutes</taxon>
        <taxon>Acetonemataceae</taxon>
        <taxon>Acetonema</taxon>
    </lineage>
</organism>
<gene>
    <name evidence="3" type="ORF">ALO_00390</name>
</gene>
<dbReference type="RefSeq" id="WP_004091687.1">
    <property type="nucleotide sequence ID" value="NZ_AFGF01000006.1"/>
</dbReference>
<dbReference type="eggNOG" id="ENOG502ZCBW">
    <property type="taxonomic scope" value="Bacteria"/>
</dbReference>
<reference evidence="3 4" key="1">
    <citation type="journal article" date="2011" name="EMBO J.">
        <title>Structural diversity of bacterial flagellar motors.</title>
        <authorList>
            <person name="Chen S."/>
            <person name="Beeby M."/>
            <person name="Murphy G.E."/>
            <person name="Leadbetter J.R."/>
            <person name="Hendrixson D.R."/>
            <person name="Briegel A."/>
            <person name="Li Z."/>
            <person name="Shi J."/>
            <person name="Tocheva E.I."/>
            <person name="Muller A."/>
            <person name="Dobro M.J."/>
            <person name="Jensen G.J."/>
        </authorList>
    </citation>
    <scope>NUCLEOTIDE SEQUENCE [LARGE SCALE GENOMIC DNA]</scope>
    <source>
        <strain evidence="3 4">DSM 6540</strain>
    </source>
</reference>
<feature type="transmembrane region" description="Helical" evidence="2">
    <location>
        <begin position="101"/>
        <end position="119"/>
    </location>
</feature>
<feature type="region of interest" description="Disordered" evidence="1">
    <location>
        <begin position="1"/>
        <end position="24"/>
    </location>
</feature>
<evidence type="ECO:0000256" key="2">
    <source>
        <dbReference type="SAM" id="Phobius"/>
    </source>
</evidence>
<proteinExistence type="predicted"/>
<dbReference type="AlphaFoldDB" id="F7NDH1"/>
<dbReference type="OrthoDB" id="1675889at2"/>
<keyword evidence="4" id="KW-1185">Reference proteome</keyword>
<evidence type="ECO:0000256" key="1">
    <source>
        <dbReference type="SAM" id="MobiDB-lite"/>
    </source>
</evidence>
<dbReference type="EMBL" id="AFGF01000006">
    <property type="protein sequence ID" value="EGO65924.1"/>
    <property type="molecule type" value="Genomic_DNA"/>
</dbReference>
<keyword evidence="2" id="KW-0472">Membrane</keyword>
<accession>F7NDH1</accession>
<feature type="transmembrane region" description="Helical" evidence="2">
    <location>
        <begin position="125"/>
        <end position="144"/>
    </location>
</feature>
<keyword evidence="2" id="KW-0812">Transmembrane</keyword>
<sequence>MAHSELELDSLQPAQDLSKEKDGSREHMEVRYYNRLEKIERWRKEFQHNKEVEEELAAVSKLDFSPQDYTAALERVPFKEPPIPNFDYLRDESRTATEKKYSIPIMSKVGVLALLVISLFVVPDIIIFAVAGGLAALVSVWLYFTIQDRSKALVQALAEADEEIEKRTQLEIELIQAARVQHDEDEDERINAIERLLAGEPDAIMLRLYETLSQVGFPFTVDLDIDMHANVPLLKIWLPAKSIIPGQTCSLAPSGRINYEDKEVRQINKQYMELCSAVTMRMIAFIYENIPAFDLGYANGMVRDTMDDSCVLALKFDRQTVTDACNASTALAALQMTQVTFNSDNNLSFTPVEPIYPDEWEGVEQQMLRSAKFKVR</sequence>
<comment type="caution">
    <text evidence="3">The sequence shown here is derived from an EMBL/GenBank/DDBJ whole genome shotgun (WGS) entry which is preliminary data.</text>
</comment>
<evidence type="ECO:0000313" key="4">
    <source>
        <dbReference type="Proteomes" id="UP000003240"/>
    </source>
</evidence>
<dbReference type="Proteomes" id="UP000003240">
    <property type="component" value="Unassembled WGS sequence"/>
</dbReference>
<protein>
    <submittedName>
        <fullName evidence="3">Uncharacterized protein</fullName>
    </submittedName>
</protein>
<evidence type="ECO:0000313" key="3">
    <source>
        <dbReference type="EMBL" id="EGO65924.1"/>
    </source>
</evidence>
<keyword evidence="2" id="KW-1133">Transmembrane helix</keyword>